<comment type="caution">
    <text evidence="4">The sequence shown here is derived from an EMBL/GenBank/DDBJ whole genome shotgun (WGS) entry which is preliminary data.</text>
</comment>
<sequence>MTRALIIGGGIAGTVAAIALGKAGLEPVVFEAYDRTADGVGAFLTLAKNGLDALDAIGLRGVVEEAGFATPGMRFFNGAGRELGEVRMPARTVVRSDLYVALRDEAVRRGIRIEYGKRLVDVGDGVRARFADGTSATGDLLIGADGLRSRVREIIDPRAPKARYIPLLNTGGFAEGVRVDEPVGVWHMIFGNRQFFAYLRRHDEKVLWFANPPRKTEPTPDELAAISDERWRAELIGRARADRGLAASIIEATPVLFRPWATYDFPSVPTWHRDRMVIIGDAAHAAAPSSGQGASMALEDAVTLAKCLRDAEVEEAFRRYERARRERVEKVVAAGKHAGDGKIAGPFMRTVRDFFVSRGLRNDDPDAMNWMFEHHIQWDAAVASRD</sequence>
<proteinExistence type="predicted"/>
<dbReference type="InterPro" id="IPR050493">
    <property type="entry name" value="FAD-dep_Monooxygenase_BioMet"/>
</dbReference>
<dbReference type="Pfam" id="PF01494">
    <property type="entry name" value="FAD_binding_3"/>
    <property type="match status" value="1"/>
</dbReference>
<dbReference type="GO" id="GO:0004497">
    <property type="term" value="F:monooxygenase activity"/>
    <property type="evidence" value="ECO:0007669"/>
    <property type="project" value="UniProtKB-KW"/>
</dbReference>
<evidence type="ECO:0000313" key="5">
    <source>
        <dbReference type="Proteomes" id="UP001165136"/>
    </source>
</evidence>
<evidence type="ECO:0000256" key="1">
    <source>
        <dbReference type="ARBA" id="ARBA00023002"/>
    </source>
</evidence>
<accession>A0A9W6R442</accession>
<dbReference type="InterPro" id="IPR036188">
    <property type="entry name" value="FAD/NAD-bd_sf"/>
</dbReference>
<dbReference type="RefSeq" id="WP_285487737.1">
    <property type="nucleotide sequence ID" value="NZ_BSTI01000008.1"/>
</dbReference>
<organism evidence="4 5">
    <name type="scientific">Amycolatopsis taiwanensis</name>
    <dbReference type="NCBI Taxonomy" id="342230"/>
    <lineage>
        <taxon>Bacteria</taxon>
        <taxon>Bacillati</taxon>
        <taxon>Actinomycetota</taxon>
        <taxon>Actinomycetes</taxon>
        <taxon>Pseudonocardiales</taxon>
        <taxon>Pseudonocardiaceae</taxon>
        <taxon>Amycolatopsis</taxon>
    </lineage>
</organism>
<name>A0A9W6R442_9PSEU</name>
<dbReference type="PRINTS" id="PR00420">
    <property type="entry name" value="RNGMNOXGNASE"/>
</dbReference>
<reference evidence="4" key="1">
    <citation type="submission" date="2023-03" db="EMBL/GenBank/DDBJ databases">
        <title>Amycolatopsis taiwanensis NBRC 103393.</title>
        <authorList>
            <person name="Ichikawa N."/>
            <person name="Sato H."/>
            <person name="Tonouchi N."/>
        </authorList>
    </citation>
    <scope>NUCLEOTIDE SEQUENCE</scope>
    <source>
        <strain evidence="4">NBRC 103393</strain>
    </source>
</reference>
<dbReference type="SUPFAM" id="SSF51905">
    <property type="entry name" value="FAD/NAD(P)-binding domain"/>
    <property type="match status" value="1"/>
</dbReference>
<dbReference type="PANTHER" id="PTHR13789">
    <property type="entry name" value="MONOOXYGENASE"/>
    <property type="match status" value="1"/>
</dbReference>
<keyword evidence="5" id="KW-1185">Reference proteome</keyword>
<dbReference type="InterPro" id="IPR002938">
    <property type="entry name" value="FAD-bd"/>
</dbReference>
<keyword evidence="1" id="KW-0560">Oxidoreductase</keyword>
<evidence type="ECO:0000256" key="2">
    <source>
        <dbReference type="ARBA" id="ARBA00023033"/>
    </source>
</evidence>
<dbReference type="AlphaFoldDB" id="A0A9W6R442"/>
<dbReference type="PANTHER" id="PTHR13789:SF309">
    <property type="entry name" value="PUTATIVE (AFU_ORTHOLOGUE AFUA_6G14510)-RELATED"/>
    <property type="match status" value="1"/>
</dbReference>
<keyword evidence="2" id="KW-0503">Monooxygenase</keyword>
<dbReference type="GO" id="GO:0071949">
    <property type="term" value="F:FAD binding"/>
    <property type="evidence" value="ECO:0007669"/>
    <property type="project" value="InterPro"/>
</dbReference>
<protein>
    <submittedName>
        <fullName evidence="4">FAD-dependent oxidoreductase</fullName>
    </submittedName>
</protein>
<feature type="domain" description="FAD-binding" evidence="3">
    <location>
        <begin position="2"/>
        <end position="333"/>
    </location>
</feature>
<evidence type="ECO:0000313" key="4">
    <source>
        <dbReference type="EMBL" id="GLY67292.1"/>
    </source>
</evidence>
<gene>
    <name evidence="4" type="ORF">Atai01_39110</name>
</gene>
<dbReference type="Gene3D" id="3.50.50.60">
    <property type="entry name" value="FAD/NAD(P)-binding domain"/>
    <property type="match status" value="1"/>
</dbReference>
<evidence type="ECO:0000259" key="3">
    <source>
        <dbReference type="Pfam" id="PF01494"/>
    </source>
</evidence>
<dbReference type="EMBL" id="BSTI01000008">
    <property type="protein sequence ID" value="GLY67292.1"/>
    <property type="molecule type" value="Genomic_DNA"/>
</dbReference>
<dbReference type="Proteomes" id="UP001165136">
    <property type="component" value="Unassembled WGS sequence"/>
</dbReference>